<name>A0AA96ZWH3_9EURY</name>
<evidence type="ECO:0000259" key="5">
    <source>
        <dbReference type="Pfam" id="PF00413"/>
    </source>
</evidence>
<evidence type="ECO:0000256" key="3">
    <source>
        <dbReference type="ARBA" id="ARBA00022801"/>
    </source>
</evidence>
<dbReference type="EMBL" id="CP131060">
    <property type="protein sequence ID" value="WNY25972.1"/>
    <property type="molecule type" value="Genomic_DNA"/>
</dbReference>
<keyword evidence="2" id="KW-0479">Metal-binding</keyword>
<evidence type="ECO:0000256" key="1">
    <source>
        <dbReference type="ARBA" id="ARBA00022670"/>
    </source>
</evidence>
<evidence type="ECO:0000256" key="2">
    <source>
        <dbReference type="ARBA" id="ARBA00022723"/>
    </source>
</evidence>
<dbReference type="InterPro" id="IPR001818">
    <property type="entry name" value="Pept_M10_metallopeptidase"/>
</dbReference>
<evidence type="ECO:0000256" key="4">
    <source>
        <dbReference type="ARBA" id="ARBA00022833"/>
    </source>
</evidence>
<dbReference type="AlphaFoldDB" id="A0AA96ZWH3"/>
<dbReference type="RefSeq" id="WP_338102312.1">
    <property type="nucleotide sequence ID" value="NZ_CP131060.1"/>
</dbReference>
<dbReference type="Gene3D" id="3.40.390.10">
    <property type="entry name" value="Collagenase (Catalytic Domain)"/>
    <property type="match status" value="1"/>
</dbReference>
<dbReference type="Pfam" id="PF00413">
    <property type="entry name" value="Peptidase_M10"/>
    <property type="match status" value="1"/>
</dbReference>
<keyword evidence="4" id="KW-0862">Zinc</keyword>
<keyword evidence="1" id="KW-0645">Protease</keyword>
<keyword evidence="7" id="KW-1185">Reference proteome</keyword>
<feature type="domain" description="Peptidase M10 metallopeptidase" evidence="5">
    <location>
        <begin position="46"/>
        <end position="192"/>
    </location>
</feature>
<dbReference type="GO" id="GO:0006508">
    <property type="term" value="P:proteolysis"/>
    <property type="evidence" value="ECO:0007669"/>
    <property type="project" value="UniProtKB-KW"/>
</dbReference>
<dbReference type="Proteomes" id="UP001303587">
    <property type="component" value="Chromosome"/>
</dbReference>
<dbReference type="InterPro" id="IPR024079">
    <property type="entry name" value="MetalloPept_cat_dom_sf"/>
</dbReference>
<dbReference type="SUPFAM" id="SSF55486">
    <property type="entry name" value="Metalloproteases ('zincins'), catalytic domain"/>
    <property type="match status" value="1"/>
</dbReference>
<reference evidence="6 7" key="1">
    <citation type="submission" date="2023-07" db="EMBL/GenBank/DDBJ databases">
        <title>Closed genoem sequence of Methanosarcinaceae archaeon Ac7.</title>
        <authorList>
            <person name="Poehlein A."/>
            <person name="Protasov E."/>
            <person name="Platt K."/>
            <person name="Reeh H."/>
            <person name="Daniel R."/>
            <person name="Brune A."/>
        </authorList>
    </citation>
    <scope>NUCLEOTIDE SEQUENCE [LARGE SCALE GENOMIC DNA]</scope>
    <source>
        <strain evidence="6 7">Ac7</strain>
    </source>
</reference>
<keyword evidence="3" id="KW-0378">Hydrolase</keyword>
<dbReference type="GO" id="GO:0031012">
    <property type="term" value="C:extracellular matrix"/>
    <property type="evidence" value="ECO:0007669"/>
    <property type="project" value="InterPro"/>
</dbReference>
<protein>
    <recommendedName>
        <fullName evidence="5">Peptidase M10 metallopeptidase domain-containing protein</fullName>
    </recommendedName>
</protein>
<dbReference type="GeneID" id="89230640"/>
<dbReference type="GO" id="GO:0008270">
    <property type="term" value="F:zinc ion binding"/>
    <property type="evidence" value="ECO:0007669"/>
    <property type="project" value="InterPro"/>
</dbReference>
<evidence type="ECO:0000313" key="7">
    <source>
        <dbReference type="Proteomes" id="UP001303587"/>
    </source>
</evidence>
<sequence>MKKISAIMLVCVLILSILAVPAGAVVDYRYGMHNTTINVTFTNDYNSTWKSEIMSAASTWQSASSSYSRKLQFVNKTGYNDTDGISFNKQSFSNNTIASATRYVGTRNGREYILYGRIQFNTNHNFTSNISQATSPNSTSWGVYDIQSIALHELGHPLGLGDNDNSSTVMYQHGQARRTLSTTDTNDLKSIYNVIIANSFSPQNAIDDYDDIEISTSITYVSLSEDLMVNASDLVVRGKVKEVLPGQWNTQDGESPSIKEMSKYDIFHDVIIEVDDVYKGNFSGKEIRVRRIGGIVDNVKQTLDTRDYIVGDEVILYLIEGSDVSSSNDKSVCYSELNNDGQLFIVNDTLAITSTGKTVDIEEQVMSKIS</sequence>
<gene>
    <name evidence="6" type="ORF">MsAc7_15440</name>
</gene>
<accession>A0AA96ZWH3</accession>
<organism evidence="6 7">
    <name type="scientific">Methanolapillus millepedarum</name>
    <dbReference type="NCBI Taxonomy" id="3028296"/>
    <lineage>
        <taxon>Archaea</taxon>
        <taxon>Methanobacteriati</taxon>
        <taxon>Methanobacteriota</taxon>
        <taxon>Stenosarchaea group</taxon>
        <taxon>Methanomicrobia</taxon>
        <taxon>Methanosarcinales</taxon>
        <taxon>Methanosarcinaceae</taxon>
        <taxon>Methanolapillus</taxon>
    </lineage>
</organism>
<evidence type="ECO:0000313" key="6">
    <source>
        <dbReference type="EMBL" id="WNY25972.1"/>
    </source>
</evidence>
<proteinExistence type="predicted"/>
<dbReference type="GO" id="GO:0004222">
    <property type="term" value="F:metalloendopeptidase activity"/>
    <property type="evidence" value="ECO:0007669"/>
    <property type="project" value="InterPro"/>
</dbReference>